<organism evidence="2 3">
    <name type="scientific">Eumeta variegata</name>
    <name type="common">Bagworm moth</name>
    <name type="synonym">Eumeta japonica</name>
    <dbReference type="NCBI Taxonomy" id="151549"/>
    <lineage>
        <taxon>Eukaryota</taxon>
        <taxon>Metazoa</taxon>
        <taxon>Ecdysozoa</taxon>
        <taxon>Arthropoda</taxon>
        <taxon>Hexapoda</taxon>
        <taxon>Insecta</taxon>
        <taxon>Pterygota</taxon>
        <taxon>Neoptera</taxon>
        <taxon>Endopterygota</taxon>
        <taxon>Lepidoptera</taxon>
        <taxon>Glossata</taxon>
        <taxon>Ditrysia</taxon>
        <taxon>Tineoidea</taxon>
        <taxon>Psychidae</taxon>
        <taxon>Oiketicinae</taxon>
        <taxon>Eumeta</taxon>
    </lineage>
</organism>
<comment type="caution">
    <text evidence="2">The sequence shown here is derived from an EMBL/GenBank/DDBJ whole genome shotgun (WGS) entry which is preliminary data.</text>
</comment>
<dbReference type="AlphaFoldDB" id="A0A4C1TG34"/>
<sequence>MNTKREQLLINIVLATFSRLVVASGAAPAPFESILSIDGSRIKQHSAGDVAASPTNPGGGKQAYSSDECYRSWPFTSSPFRPSTRVLMLFPL</sequence>
<keyword evidence="1" id="KW-0732">Signal</keyword>
<proteinExistence type="predicted"/>
<accession>A0A4C1TG34</accession>
<dbReference type="Proteomes" id="UP000299102">
    <property type="component" value="Unassembled WGS sequence"/>
</dbReference>
<feature type="chain" id="PRO_5020030861" evidence="1">
    <location>
        <begin position="24"/>
        <end position="92"/>
    </location>
</feature>
<gene>
    <name evidence="2" type="ORF">EVAR_93071_1</name>
</gene>
<dbReference type="EMBL" id="BGZK01000055">
    <property type="protein sequence ID" value="GBP13104.1"/>
    <property type="molecule type" value="Genomic_DNA"/>
</dbReference>
<protein>
    <submittedName>
        <fullName evidence="2">Uncharacterized protein</fullName>
    </submittedName>
</protein>
<name>A0A4C1TG34_EUMVA</name>
<evidence type="ECO:0000256" key="1">
    <source>
        <dbReference type="SAM" id="SignalP"/>
    </source>
</evidence>
<reference evidence="2 3" key="1">
    <citation type="journal article" date="2019" name="Commun. Biol.">
        <title>The bagworm genome reveals a unique fibroin gene that provides high tensile strength.</title>
        <authorList>
            <person name="Kono N."/>
            <person name="Nakamura H."/>
            <person name="Ohtoshi R."/>
            <person name="Tomita M."/>
            <person name="Numata K."/>
            <person name="Arakawa K."/>
        </authorList>
    </citation>
    <scope>NUCLEOTIDE SEQUENCE [LARGE SCALE GENOMIC DNA]</scope>
</reference>
<feature type="signal peptide" evidence="1">
    <location>
        <begin position="1"/>
        <end position="23"/>
    </location>
</feature>
<evidence type="ECO:0000313" key="3">
    <source>
        <dbReference type="Proteomes" id="UP000299102"/>
    </source>
</evidence>
<evidence type="ECO:0000313" key="2">
    <source>
        <dbReference type="EMBL" id="GBP13104.1"/>
    </source>
</evidence>
<keyword evidence="3" id="KW-1185">Reference proteome</keyword>